<dbReference type="InterPro" id="IPR051932">
    <property type="entry name" value="Bact_StressResp_Reg"/>
</dbReference>
<dbReference type="Gene3D" id="3.30.750.24">
    <property type="entry name" value="STAS domain"/>
    <property type="match status" value="1"/>
</dbReference>
<sequence>MGMVVEGSGPESGARLRDLEAVAALVSDGIVSLDPEGRVVGWNRAAASLTGYLPEEMIGRPVSVLYTEEERAEGLIEAELGGARESGRFDGEGWRVRKDGSRFRAEVTVAPVTGAGGELTGYVKLLRDVTGRRADQSMFNALLESAPDAMVVVSPDGRIALVNRQTEVMFGYTRDELVGQPIEVLVPQRLRGRHVHHRDGFFAAPQMRPMGMDLDLFGVRKDGSELPVEISLSPLATDGGKLVCAAIRDVTERREQAERLKRQRDEIMELSTPVIQVWDRVLALPIIGTLDSGRAARLTEELLEKISELQAEVIILDISGVPTVDTLVAQHLLKTVQAATLMGATSILSGVRPETAQAIVHLGIDLGRLRSRNTLREALQLALQVIRDRSTSATAAAADVAGAAGVSW</sequence>
<gene>
    <name evidence="5" type="ORF">GCM10009838_75890</name>
</gene>
<evidence type="ECO:0000313" key="6">
    <source>
        <dbReference type="Proteomes" id="UP001499854"/>
    </source>
</evidence>
<dbReference type="PROSITE" id="PS50112">
    <property type="entry name" value="PAS"/>
    <property type="match status" value="2"/>
</dbReference>
<dbReference type="Pfam" id="PF01740">
    <property type="entry name" value="STAS"/>
    <property type="match status" value="1"/>
</dbReference>
<dbReference type="PANTHER" id="PTHR33745:SF3">
    <property type="entry name" value="RSBT CO-ANTAGONIST PROTEIN RSBRC"/>
    <property type="match status" value="1"/>
</dbReference>
<dbReference type="InterPro" id="IPR013767">
    <property type="entry name" value="PAS_fold"/>
</dbReference>
<feature type="domain" description="PAC" evidence="3">
    <location>
        <begin position="89"/>
        <end position="141"/>
    </location>
</feature>
<dbReference type="NCBIfam" id="TIGR00229">
    <property type="entry name" value="sensory_box"/>
    <property type="match status" value="2"/>
</dbReference>
<dbReference type="Proteomes" id="UP001499854">
    <property type="component" value="Unassembled WGS sequence"/>
</dbReference>
<name>A0ABP5EIY3_9ACTN</name>
<dbReference type="CDD" id="cd00130">
    <property type="entry name" value="PAS"/>
    <property type="match status" value="2"/>
</dbReference>
<dbReference type="Gene3D" id="3.30.450.20">
    <property type="entry name" value="PAS domain"/>
    <property type="match status" value="2"/>
</dbReference>
<dbReference type="InterPro" id="IPR035965">
    <property type="entry name" value="PAS-like_dom_sf"/>
</dbReference>
<dbReference type="InterPro" id="IPR000700">
    <property type="entry name" value="PAS-assoc_C"/>
</dbReference>
<dbReference type="PROSITE" id="PS50113">
    <property type="entry name" value="PAC"/>
    <property type="match status" value="2"/>
</dbReference>
<evidence type="ECO:0000313" key="5">
    <source>
        <dbReference type="EMBL" id="GAA1999322.1"/>
    </source>
</evidence>
<dbReference type="PANTHER" id="PTHR33745">
    <property type="entry name" value="RSBT ANTAGONIST PROTEIN RSBS-RELATED"/>
    <property type="match status" value="1"/>
</dbReference>
<dbReference type="InterPro" id="IPR000014">
    <property type="entry name" value="PAS"/>
</dbReference>
<comment type="caution">
    <text evidence="5">The sequence shown here is derived from an EMBL/GenBank/DDBJ whole genome shotgun (WGS) entry which is preliminary data.</text>
</comment>
<feature type="domain" description="PAS" evidence="2">
    <location>
        <begin position="135"/>
        <end position="188"/>
    </location>
</feature>
<dbReference type="EMBL" id="BAAAQM010000065">
    <property type="protein sequence ID" value="GAA1999322.1"/>
    <property type="molecule type" value="Genomic_DNA"/>
</dbReference>
<reference evidence="6" key="1">
    <citation type="journal article" date="2019" name="Int. J. Syst. Evol. Microbiol.">
        <title>The Global Catalogue of Microorganisms (GCM) 10K type strain sequencing project: providing services to taxonomists for standard genome sequencing and annotation.</title>
        <authorList>
            <consortium name="The Broad Institute Genomics Platform"/>
            <consortium name="The Broad Institute Genome Sequencing Center for Infectious Disease"/>
            <person name="Wu L."/>
            <person name="Ma J."/>
        </authorList>
    </citation>
    <scope>NUCLEOTIDE SEQUENCE [LARGE SCALE GENOMIC DNA]</scope>
    <source>
        <strain evidence="6">JCM 16013</strain>
    </source>
</reference>
<accession>A0ABP5EIY3</accession>
<evidence type="ECO:0008006" key="7">
    <source>
        <dbReference type="Google" id="ProtNLM"/>
    </source>
</evidence>
<keyword evidence="1" id="KW-0597">Phosphoprotein</keyword>
<proteinExistence type="predicted"/>
<dbReference type="InterPro" id="IPR001610">
    <property type="entry name" value="PAC"/>
</dbReference>
<dbReference type="InterPro" id="IPR036513">
    <property type="entry name" value="STAS_dom_sf"/>
</dbReference>
<dbReference type="Pfam" id="PF00989">
    <property type="entry name" value="PAS"/>
    <property type="match status" value="1"/>
</dbReference>
<evidence type="ECO:0000259" key="2">
    <source>
        <dbReference type="PROSITE" id="PS50112"/>
    </source>
</evidence>
<protein>
    <recommendedName>
        <fullName evidence="7">PAS/PAC sensor protein</fullName>
    </recommendedName>
</protein>
<dbReference type="SUPFAM" id="SSF52091">
    <property type="entry name" value="SpoIIaa-like"/>
    <property type="match status" value="1"/>
</dbReference>
<dbReference type="SMART" id="SM00091">
    <property type="entry name" value="PAS"/>
    <property type="match status" value="2"/>
</dbReference>
<evidence type="ECO:0000256" key="1">
    <source>
        <dbReference type="ARBA" id="ARBA00022553"/>
    </source>
</evidence>
<dbReference type="RefSeq" id="WP_344662038.1">
    <property type="nucleotide sequence ID" value="NZ_BAAAQM010000065.1"/>
</dbReference>
<feature type="domain" description="STAS" evidence="4">
    <location>
        <begin position="271"/>
        <end position="382"/>
    </location>
</feature>
<dbReference type="Pfam" id="PF13426">
    <property type="entry name" value="PAS_9"/>
    <property type="match status" value="1"/>
</dbReference>
<feature type="domain" description="PAC" evidence="3">
    <location>
        <begin position="212"/>
        <end position="262"/>
    </location>
</feature>
<dbReference type="InterPro" id="IPR002645">
    <property type="entry name" value="STAS_dom"/>
</dbReference>
<feature type="domain" description="PAS" evidence="2">
    <location>
        <begin position="15"/>
        <end position="87"/>
    </location>
</feature>
<evidence type="ECO:0000259" key="4">
    <source>
        <dbReference type="PROSITE" id="PS50801"/>
    </source>
</evidence>
<dbReference type="CDD" id="cd07041">
    <property type="entry name" value="STAS_RsbR_RsbS_like"/>
    <property type="match status" value="1"/>
</dbReference>
<keyword evidence="6" id="KW-1185">Reference proteome</keyword>
<dbReference type="SMART" id="SM00086">
    <property type="entry name" value="PAC"/>
    <property type="match status" value="2"/>
</dbReference>
<dbReference type="PROSITE" id="PS50801">
    <property type="entry name" value="STAS"/>
    <property type="match status" value="1"/>
</dbReference>
<dbReference type="SUPFAM" id="SSF55785">
    <property type="entry name" value="PYP-like sensor domain (PAS domain)"/>
    <property type="match status" value="2"/>
</dbReference>
<evidence type="ECO:0000259" key="3">
    <source>
        <dbReference type="PROSITE" id="PS50113"/>
    </source>
</evidence>
<organism evidence="5 6">
    <name type="scientific">Catenulispora subtropica</name>
    <dbReference type="NCBI Taxonomy" id="450798"/>
    <lineage>
        <taxon>Bacteria</taxon>
        <taxon>Bacillati</taxon>
        <taxon>Actinomycetota</taxon>
        <taxon>Actinomycetes</taxon>
        <taxon>Catenulisporales</taxon>
        <taxon>Catenulisporaceae</taxon>
        <taxon>Catenulispora</taxon>
    </lineage>
</organism>